<comment type="similarity">
    <text evidence="1">Belongs to the universal stress protein A family.</text>
</comment>
<comment type="caution">
    <text evidence="5">The sequence shown here is derived from an EMBL/GenBank/DDBJ whole genome shotgun (WGS) entry which is preliminary data.</text>
</comment>
<keyword evidence="2" id="KW-0547">Nucleotide-binding</keyword>
<dbReference type="SUPFAM" id="SSF52402">
    <property type="entry name" value="Adenine nucleotide alpha hydrolases-like"/>
    <property type="match status" value="2"/>
</dbReference>
<evidence type="ECO:0000259" key="4">
    <source>
        <dbReference type="Pfam" id="PF00582"/>
    </source>
</evidence>
<name>A0ABQ4NP16_9RHOB</name>
<protein>
    <recommendedName>
        <fullName evidence="4">UspA domain-containing protein</fullName>
    </recommendedName>
</protein>
<sequence>MKTILVATDLSARSDRAVLRAAHLAETVGASLRILHVIDDEVPAAFLQTRSEAAEQVLAAMVADHEGLSALAPTIHVEVGHLDKLLPKIVAQQDVDLVVVGSHRNRGFGELLGAPTLSRLLRGLDVPVLVSVARPEVAYEAVSVGWDDSDGAEAVAQIARRMAPTAEITLVHAWQEVLASAPYAFETGGLIPKETQQRLQSDVQRAAVRLAGEGLPFAALVAMGPPGHVLRTRAEGGQADLIAVGRHARSGLARLILGATAEDLALSAPCDVLIASPS</sequence>
<dbReference type="EMBL" id="BPFH01000005">
    <property type="protein sequence ID" value="GIT96091.1"/>
    <property type="molecule type" value="Genomic_DNA"/>
</dbReference>
<dbReference type="PANTHER" id="PTHR46268">
    <property type="entry name" value="STRESS RESPONSE PROTEIN NHAX"/>
    <property type="match status" value="1"/>
</dbReference>
<dbReference type="InterPro" id="IPR014729">
    <property type="entry name" value="Rossmann-like_a/b/a_fold"/>
</dbReference>
<dbReference type="InterPro" id="IPR006016">
    <property type="entry name" value="UspA"/>
</dbReference>
<feature type="domain" description="UspA" evidence="4">
    <location>
        <begin position="139"/>
        <end position="274"/>
    </location>
</feature>
<evidence type="ECO:0000313" key="6">
    <source>
        <dbReference type="Proteomes" id="UP000786693"/>
    </source>
</evidence>
<dbReference type="Gene3D" id="3.40.50.620">
    <property type="entry name" value="HUPs"/>
    <property type="match status" value="2"/>
</dbReference>
<keyword evidence="3" id="KW-0067">ATP-binding</keyword>
<accession>A0ABQ4NP16</accession>
<evidence type="ECO:0000256" key="2">
    <source>
        <dbReference type="ARBA" id="ARBA00022741"/>
    </source>
</evidence>
<feature type="domain" description="UspA" evidence="4">
    <location>
        <begin position="1"/>
        <end position="130"/>
    </location>
</feature>
<keyword evidence="6" id="KW-1185">Reference proteome</keyword>
<organism evidence="5 6">
    <name type="scientific">Jannaschia pagri</name>
    <dbReference type="NCBI Taxonomy" id="2829797"/>
    <lineage>
        <taxon>Bacteria</taxon>
        <taxon>Pseudomonadati</taxon>
        <taxon>Pseudomonadota</taxon>
        <taxon>Alphaproteobacteria</taxon>
        <taxon>Rhodobacterales</taxon>
        <taxon>Roseobacteraceae</taxon>
        <taxon>Jannaschia</taxon>
    </lineage>
</organism>
<reference evidence="5 6" key="1">
    <citation type="submission" date="2021-05" db="EMBL/GenBank/DDBJ databases">
        <title>Bacteria Genome sequencing.</title>
        <authorList>
            <person name="Takabe Y."/>
            <person name="Nakajima Y."/>
            <person name="Suzuki S."/>
            <person name="Shiozaki T."/>
        </authorList>
    </citation>
    <scope>NUCLEOTIDE SEQUENCE [LARGE SCALE GENOMIC DNA]</scope>
    <source>
        <strain evidence="5 6">AI_62</strain>
    </source>
</reference>
<evidence type="ECO:0000313" key="5">
    <source>
        <dbReference type="EMBL" id="GIT96091.1"/>
    </source>
</evidence>
<dbReference type="RefSeq" id="WP_220749597.1">
    <property type="nucleotide sequence ID" value="NZ_BPFH01000005.1"/>
</dbReference>
<evidence type="ECO:0000256" key="3">
    <source>
        <dbReference type="ARBA" id="ARBA00022840"/>
    </source>
</evidence>
<proteinExistence type="inferred from homology"/>
<evidence type="ECO:0000256" key="1">
    <source>
        <dbReference type="ARBA" id="ARBA00008791"/>
    </source>
</evidence>
<dbReference type="PANTHER" id="PTHR46268:SF27">
    <property type="entry name" value="UNIVERSAL STRESS PROTEIN RV2623"/>
    <property type="match status" value="1"/>
</dbReference>
<dbReference type="PRINTS" id="PR01438">
    <property type="entry name" value="UNVRSLSTRESS"/>
</dbReference>
<dbReference type="CDD" id="cd00293">
    <property type="entry name" value="USP-like"/>
    <property type="match status" value="2"/>
</dbReference>
<dbReference type="Proteomes" id="UP000786693">
    <property type="component" value="Unassembled WGS sequence"/>
</dbReference>
<dbReference type="Pfam" id="PF00582">
    <property type="entry name" value="Usp"/>
    <property type="match status" value="2"/>
</dbReference>
<dbReference type="InterPro" id="IPR006015">
    <property type="entry name" value="Universal_stress_UspA"/>
</dbReference>
<gene>
    <name evidence="5" type="ORF">JANAI62_27140</name>
</gene>